<evidence type="ECO:0000259" key="8">
    <source>
        <dbReference type="Pfam" id="PF02687"/>
    </source>
</evidence>
<feature type="transmembrane region" description="Helical" evidence="7">
    <location>
        <begin position="756"/>
        <end position="781"/>
    </location>
</feature>
<dbReference type="PANTHER" id="PTHR30572:SF4">
    <property type="entry name" value="ABC TRANSPORTER PERMEASE YTRF"/>
    <property type="match status" value="1"/>
</dbReference>
<feature type="transmembrane region" description="Helical" evidence="7">
    <location>
        <begin position="296"/>
        <end position="319"/>
    </location>
</feature>
<organism evidence="10 11">
    <name type="scientific">Ruminococcus intestinalis</name>
    <dbReference type="NCBI Taxonomy" id="2763066"/>
    <lineage>
        <taxon>Bacteria</taxon>
        <taxon>Bacillati</taxon>
        <taxon>Bacillota</taxon>
        <taxon>Clostridia</taxon>
        <taxon>Eubacteriales</taxon>
        <taxon>Oscillospiraceae</taxon>
        <taxon>Ruminococcus</taxon>
    </lineage>
</organism>
<dbReference type="Proteomes" id="UP000636755">
    <property type="component" value="Unassembled WGS sequence"/>
</dbReference>
<dbReference type="RefSeq" id="WP_186935939.1">
    <property type="nucleotide sequence ID" value="NZ_JACOPS010000004.1"/>
</dbReference>
<gene>
    <name evidence="10" type="ORF">H8R91_10000</name>
</gene>
<feature type="transmembrane region" description="Helical" evidence="7">
    <location>
        <begin position="480"/>
        <end position="501"/>
    </location>
</feature>
<feature type="domain" description="ABC3 transporter permease C-terminal" evidence="8">
    <location>
        <begin position="768"/>
        <end position="884"/>
    </location>
</feature>
<evidence type="ECO:0000256" key="3">
    <source>
        <dbReference type="ARBA" id="ARBA00022692"/>
    </source>
</evidence>
<dbReference type="InterPro" id="IPR025857">
    <property type="entry name" value="MacB_PCD"/>
</dbReference>
<evidence type="ECO:0000313" key="11">
    <source>
        <dbReference type="Proteomes" id="UP000636755"/>
    </source>
</evidence>
<proteinExistence type="inferred from homology"/>
<keyword evidence="4 7" id="KW-1133">Transmembrane helix</keyword>
<keyword evidence="5 7" id="KW-0472">Membrane</keyword>
<evidence type="ECO:0000256" key="6">
    <source>
        <dbReference type="ARBA" id="ARBA00038076"/>
    </source>
</evidence>
<sequence>MKILNKLTVKNLKLNKSRTIVTIIGIMLSCALIMVVAGMAASAQQTMVNLQINITGNYDLFVKGANKKIIDNAQANRNVKDIYIKQNLGCAYLPQAKFDTKPYINVVAFNEKSFTDCFNVTLKEGRLPQNGNELVLSQSVIENSRAEFKIGDTITLDLGKRVYVSGAEIPLNDTEYFIDENGLEKLVDTHKKTYTVVGVFNKVSSSYFAADSNSASSSAFTLAEENADINDLFISFTSDGEKDYITTSGEILNLTGDDFESLKNDFEVYLENGDFYEASINKDLLRYKGFALSDEYMRMLLSLAVIIIVIIAISSIFVIRNSFAISITEKTKLYGMLASIGATSKQIRHNVLFEGFVLGIIGIPAGILLGVGVIALLVVILNALLENMLNGISFVYAVPWWVAVISAVMSAVIILFSTLSSAFRASRIAPITAIRGNNDIKINKKKSYKSPKIIKKLFGVGGEIAYKNLKRSKKKYRTTVISIIITVAMFISISTFIEYGLKIAGDHFKDISYNITVHANDKLSYDEYENVYKRIIADTDINSSIKACENYYGNIVGLTDYYTEDAKAAELSGGDLAYVFGVDNKSFKEYVTALGYNYDDVKDKALITNDFKYYNSDNILIKGKEFDLPMNTVVKLYPNGTPSYTEDDIKEIQKTDPDFVYNPDDYKSVDLVIYDTINKEVPGSIVSSIMSTLNEGSVLVSEDYFKKLFAEDNDHTTGVIVIDSADPVNTVEYINNLDIENLDVFNINEQKEQMNAIVLIIAIFAYGFIIVISLIGITNVFNTINTNMRLRSKEFAMLKSIGMTKKEFNRMIRLESLFYGLKSLLIGVPLGLLGGYAIFKATGNTIMLDYSFPTMAVLISIVFVFFVVWLIMKISISKVNKQNIIETIRNDNI</sequence>
<feature type="transmembrane region" description="Helical" evidence="7">
    <location>
        <begin position="850"/>
        <end position="872"/>
    </location>
</feature>
<dbReference type="PANTHER" id="PTHR30572">
    <property type="entry name" value="MEMBRANE COMPONENT OF TRANSPORTER-RELATED"/>
    <property type="match status" value="1"/>
</dbReference>
<dbReference type="Pfam" id="PF12704">
    <property type="entry name" value="MacB_PCD"/>
    <property type="match status" value="1"/>
</dbReference>
<feature type="domain" description="MacB-like periplasmic core" evidence="9">
    <location>
        <begin position="19"/>
        <end position="208"/>
    </location>
</feature>
<dbReference type="EMBL" id="JACOPS010000004">
    <property type="protein sequence ID" value="MBC5728843.1"/>
    <property type="molecule type" value="Genomic_DNA"/>
</dbReference>
<evidence type="ECO:0000313" key="10">
    <source>
        <dbReference type="EMBL" id="MBC5728843.1"/>
    </source>
</evidence>
<evidence type="ECO:0000256" key="5">
    <source>
        <dbReference type="ARBA" id="ARBA00023136"/>
    </source>
</evidence>
<comment type="similarity">
    <text evidence="6">Belongs to the ABC-4 integral membrane protein family.</text>
</comment>
<evidence type="ECO:0000256" key="4">
    <source>
        <dbReference type="ARBA" id="ARBA00022989"/>
    </source>
</evidence>
<feature type="transmembrane region" description="Helical" evidence="7">
    <location>
        <begin position="20"/>
        <end position="41"/>
    </location>
</feature>
<evidence type="ECO:0000256" key="7">
    <source>
        <dbReference type="SAM" id="Phobius"/>
    </source>
</evidence>
<evidence type="ECO:0000256" key="1">
    <source>
        <dbReference type="ARBA" id="ARBA00004651"/>
    </source>
</evidence>
<evidence type="ECO:0000256" key="2">
    <source>
        <dbReference type="ARBA" id="ARBA00022475"/>
    </source>
</evidence>
<feature type="domain" description="ABC3 transporter permease C-terminal" evidence="8">
    <location>
        <begin position="306"/>
        <end position="430"/>
    </location>
</feature>
<feature type="transmembrane region" description="Helical" evidence="7">
    <location>
        <begin position="400"/>
        <end position="419"/>
    </location>
</feature>
<comment type="subcellular location">
    <subcellularLocation>
        <location evidence="1">Cell membrane</location>
        <topology evidence="1">Multi-pass membrane protein</topology>
    </subcellularLocation>
</comment>
<comment type="caution">
    <text evidence="10">The sequence shown here is derived from an EMBL/GenBank/DDBJ whole genome shotgun (WGS) entry which is preliminary data.</text>
</comment>
<feature type="transmembrane region" description="Helical" evidence="7">
    <location>
        <begin position="355"/>
        <end position="380"/>
    </location>
</feature>
<dbReference type="PROSITE" id="PS51257">
    <property type="entry name" value="PROKAR_LIPOPROTEIN"/>
    <property type="match status" value="1"/>
</dbReference>
<reference evidence="10 11" key="1">
    <citation type="submission" date="2020-08" db="EMBL/GenBank/DDBJ databases">
        <title>Genome public.</title>
        <authorList>
            <person name="Liu C."/>
            <person name="Sun Q."/>
        </authorList>
    </citation>
    <scope>NUCLEOTIDE SEQUENCE [LARGE SCALE GENOMIC DNA]</scope>
    <source>
        <strain evidence="10 11">NSJ-71</strain>
    </source>
</reference>
<evidence type="ECO:0000259" key="9">
    <source>
        <dbReference type="Pfam" id="PF12704"/>
    </source>
</evidence>
<dbReference type="InterPro" id="IPR003838">
    <property type="entry name" value="ABC3_permease_C"/>
</dbReference>
<keyword evidence="3 7" id="KW-0812">Transmembrane</keyword>
<name>A0ABR7HMT5_9FIRM</name>
<feature type="transmembrane region" description="Helical" evidence="7">
    <location>
        <begin position="816"/>
        <end position="838"/>
    </location>
</feature>
<dbReference type="Pfam" id="PF02687">
    <property type="entry name" value="FtsX"/>
    <property type="match status" value="2"/>
</dbReference>
<accession>A0ABR7HMT5</accession>
<dbReference type="InterPro" id="IPR050250">
    <property type="entry name" value="Macrolide_Exporter_MacB"/>
</dbReference>
<keyword evidence="2" id="KW-1003">Cell membrane</keyword>
<protein>
    <submittedName>
        <fullName evidence="10">FtsX-like permease family protein</fullName>
    </submittedName>
</protein>
<keyword evidence="11" id="KW-1185">Reference proteome</keyword>